<reference evidence="2 3" key="1">
    <citation type="journal article" date="2016" name="Mol. Biol. Evol.">
        <title>Comparative Genomics of Early-Diverging Mushroom-Forming Fungi Provides Insights into the Origins of Lignocellulose Decay Capabilities.</title>
        <authorList>
            <person name="Nagy L.G."/>
            <person name="Riley R."/>
            <person name="Tritt A."/>
            <person name="Adam C."/>
            <person name="Daum C."/>
            <person name="Floudas D."/>
            <person name="Sun H."/>
            <person name="Yadav J.S."/>
            <person name="Pangilinan J."/>
            <person name="Larsson K.H."/>
            <person name="Matsuura K."/>
            <person name="Barry K."/>
            <person name="Labutti K."/>
            <person name="Kuo R."/>
            <person name="Ohm R.A."/>
            <person name="Bhattacharya S.S."/>
            <person name="Shirouzu T."/>
            <person name="Yoshinaga Y."/>
            <person name="Martin F.M."/>
            <person name="Grigoriev I.V."/>
            <person name="Hibbett D.S."/>
        </authorList>
    </citation>
    <scope>NUCLEOTIDE SEQUENCE [LARGE SCALE GENOMIC DNA]</scope>
    <source>
        <strain evidence="2 3">L-15889</strain>
    </source>
</reference>
<accession>A0A165NN98</accession>
<feature type="compositionally biased region" description="Basic and acidic residues" evidence="1">
    <location>
        <begin position="40"/>
        <end position="51"/>
    </location>
</feature>
<evidence type="ECO:0000256" key="1">
    <source>
        <dbReference type="SAM" id="MobiDB-lite"/>
    </source>
</evidence>
<dbReference type="AlphaFoldDB" id="A0A165NN98"/>
<dbReference type="EMBL" id="KV429079">
    <property type="protein sequence ID" value="KZT67175.1"/>
    <property type="molecule type" value="Genomic_DNA"/>
</dbReference>
<feature type="region of interest" description="Disordered" evidence="1">
    <location>
        <begin position="192"/>
        <end position="306"/>
    </location>
</feature>
<keyword evidence="3" id="KW-1185">Reference proteome</keyword>
<evidence type="ECO:0000313" key="2">
    <source>
        <dbReference type="EMBL" id="KZT67175.1"/>
    </source>
</evidence>
<evidence type="ECO:0000313" key="3">
    <source>
        <dbReference type="Proteomes" id="UP000076727"/>
    </source>
</evidence>
<protein>
    <submittedName>
        <fullName evidence="2">Uncharacterized protein</fullName>
    </submittedName>
</protein>
<name>A0A165NN98_9APHY</name>
<feature type="compositionally biased region" description="Polar residues" evidence="1">
    <location>
        <begin position="98"/>
        <end position="114"/>
    </location>
</feature>
<feature type="compositionally biased region" description="Basic residues" evidence="1">
    <location>
        <begin position="319"/>
        <end position="332"/>
    </location>
</feature>
<feature type="compositionally biased region" description="Pro residues" evidence="1">
    <location>
        <begin position="76"/>
        <end position="87"/>
    </location>
</feature>
<proteinExistence type="predicted"/>
<feature type="region of interest" description="Disordered" evidence="1">
    <location>
        <begin position="318"/>
        <end position="341"/>
    </location>
</feature>
<gene>
    <name evidence="2" type="ORF">DAEQUDRAFT_406504</name>
</gene>
<sequence length="341" mass="36731">MSLPGNDAVSSGARMPSTQVEPSSTIRADVIHSQPLSGAHRADTQHTETERPRKKRKKLKHDSSIHDLTKGRSASNPPPKYVPPTPDPLASSPGPFAVQTTSQISSTGVPTNIMNGPEASANRDSLKKRKRKSMIEPDVASDPDPDVVVATASSPIEIVPPPRESPVHVPKQRRWNPRPIFSSLTSDAARTTALPLHVENAPPADLPFKKRKTEKVQSGAVDFAQPSSEDCPDKGVQPEVKKSKSRKNKKTEGRPGGMVVVQADGTQEQTAGPPSAEPVKRSKKAKHAEALDPNADVQLTSDATPELTVADDAPVVVKTGKKKEKRKTKKKTKYVDESATR</sequence>
<feature type="compositionally biased region" description="Basic and acidic residues" evidence="1">
    <location>
        <begin position="61"/>
        <end position="70"/>
    </location>
</feature>
<feature type="region of interest" description="Disordered" evidence="1">
    <location>
        <begin position="1"/>
        <end position="180"/>
    </location>
</feature>
<organism evidence="2 3">
    <name type="scientific">Daedalea quercina L-15889</name>
    <dbReference type="NCBI Taxonomy" id="1314783"/>
    <lineage>
        <taxon>Eukaryota</taxon>
        <taxon>Fungi</taxon>
        <taxon>Dikarya</taxon>
        <taxon>Basidiomycota</taxon>
        <taxon>Agaricomycotina</taxon>
        <taxon>Agaricomycetes</taxon>
        <taxon>Polyporales</taxon>
        <taxon>Fomitopsis</taxon>
    </lineage>
</organism>
<dbReference type="Proteomes" id="UP000076727">
    <property type="component" value="Unassembled WGS sequence"/>
</dbReference>
<feature type="compositionally biased region" description="Polar residues" evidence="1">
    <location>
        <begin position="16"/>
        <end position="26"/>
    </location>
</feature>